<evidence type="ECO:0000313" key="2">
    <source>
        <dbReference type="Proteomes" id="UP001210261"/>
    </source>
</evidence>
<name>A0ABT4VDW0_9HELI</name>
<comment type="caution">
    <text evidence="1">The sequence shown here is derived from an EMBL/GenBank/DDBJ whole genome shotgun (WGS) entry which is preliminary data.</text>
</comment>
<evidence type="ECO:0000313" key="1">
    <source>
        <dbReference type="EMBL" id="MDA3968246.1"/>
    </source>
</evidence>
<dbReference type="EMBL" id="JAQHXR010000001">
    <property type="protein sequence ID" value="MDA3968246.1"/>
    <property type="molecule type" value="Genomic_DNA"/>
</dbReference>
<protein>
    <submittedName>
        <fullName evidence="1">Uncharacterized protein</fullName>
    </submittedName>
</protein>
<accession>A0ABT4VDW0</accession>
<dbReference type="Proteomes" id="UP001210261">
    <property type="component" value="Unassembled WGS sequence"/>
</dbReference>
<sequence length="388" mass="45666">MILIYGFGWFGHICVSIMDALNVKYKIIDDNIKQQHLEALKIYNDCFIGEYELANHNFTSTLVCVNNKDIFLKIKEKLNKHGIYNIKHFCYESKFYIRHSMFAKAKDFFNDIDEDIKNDNEDLENFVSSMKKGELAWLEDNATNDDSKIRAKFDEGLNKNINIFAKIYETKRHNKSNFSHIIYPGFMIRATYSSEDKEFFFPEKIDFKALKNRDLNTKLVVIFGNSTCMTGGKGYRIKDYLQKYLDSTDEKYIVVNAPCGDHGIYEMMLLYNGLFYELAPEIVIPIFCDDINFSQTMDKVMLQDYKIPYTSHVWEEDCKSMCESNMPLLFELKDFTENKDIAMQDLCEAMKLRVLQFRDCVCGNSYFYLKNNKRERERERTTPSLIIA</sequence>
<organism evidence="1 2">
    <name type="scientific">Helicobacter ibis</name>
    <dbReference type="NCBI Taxonomy" id="2962633"/>
    <lineage>
        <taxon>Bacteria</taxon>
        <taxon>Pseudomonadati</taxon>
        <taxon>Campylobacterota</taxon>
        <taxon>Epsilonproteobacteria</taxon>
        <taxon>Campylobacterales</taxon>
        <taxon>Helicobacteraceae</taxon>
        <taxon>Helicobacter</taxon>
    </lineage>
</organism>
<reference evidence="1 2" key="1">
    <citation type="submission" date="2023-01" db="EMBL/GenBank/DDBJ databases">
        <title>Description of Helicobacter ibis sp. nov. isolated from faecal droppings of black-faced ibis (Theristicus melanopis).</title>
        <authorList>
            <person name="Lopez-Cantillo M."/>
            <person name="Vidal-Veuthey B."/>
            <person name="Mella A."/>
            <person name="De La Haba R."/>
            <person name="Collado L."/>
        </authorList>
    </citation>
    <scope>NUCLEOTIDE SEQUENCE [LARGE SCALE GENOMIC DNA]</scope>
    <source>
        <strain evidence="1 2">A82</strain>
    </source>
</reference>
<dbReference type="RefSeq" id="WP_271020540.1">
    <property type="nucleotide sequence ID" value="NZ_JAQHXR010000001.1"/>
</dbReference>
<gene>
    <name evidence="1" type="ORF">PF021_00990</name>
</gene>
<keyword evidence="2" id="KW-1185">Reference proteome</keyword>
<proteinExistence type="predicted"/>